<proteinExistence type="predicted"/>
<protein>
    <recommendedName>
        <fullName evidence="1">C2H2-type domain-containing protein</fullName>
    </recommendedName>
</protein>
<reference evidence="2" key="1">
    <citation type="journal article" date="2020" name="Stud. Mycol.">
        <title>101 Dothideomycetes genomes: a test case for predicting lifestyles and emergence of pathogens.</title>
        <authorList>
            <person name="Haridas S."/>
            <person name="Albert R."/>
            <person name="Binder M."/>
            <person name="Bloem J."/>
            <person name="Labutti K."/>
            <person name="Salamov A."/>
            <person name="Andreopoulos B."/>
            <person name="Baker S."/>
            <person name="Barry K."/>
            <person name="Bills G."/>
            <person name="Bluhm B."/>
            <person name="Cannon C."/>
            <person name="Castanera R."/>
            <person name="Culley D."/>
            <person name="Daum C."/>
            <person name="Ezra D."/>
            <person name="Gonzalez J."/>
            <person name="Henrissat B."/>
            <person name="Kuo A."/>
            <person name="Liang C."/>
            <person name="Lipzen A."/>
            <person name="Lutzoni F."/>
            <person name="Magnuson J."/>
            <person name="Mondo S."/>
            <person name="Nolan M."/>
            <person name="Ohm R."/>
            <person name="Pangilinan J."/>
            <person name="Park H.-J."/>
            <person name="Ramirez L."/>
            <person name="Alfaro M."/>
            <person name="Sun H."/>
            <person name="Tritt A."/>
            <person name="Yoshinaga Y."/>
            <person name="Zwiers L.-H."/>
            <person name="Turgeon B."/>
            <person name="Goodwin S."/>
            <person name="Spatafora J."/>
            <person name="Crous P."/>
            <person name="Grigoriev I."/>
        </authorList>
    </citation>
    <scope>NUCLEOTIDE SEQUENCE</scope>
    <source>
        <strain evidence="2">CBS 175.79</strain>
    </source>
</reference>
<evidence type="ECO:0000313" key="2">
    <source>
        <dbReference type="EMBL" id="KAF2011445.1"/>
    </source>
</evidence>
<dbReference type="SMART" id="SM00355">
    <property type="entry name" value="ZnF_C2H2"/>
    <property type="match status" value="3"/>
</dbReference>
<dbReference type="OrthoDB" id="6105938at2759"/>
<dbReference type="SUPFAM" id="SSF57667">
    <property type="entry name" value="beta-beta-alpha zinc fingers"/>
    <property type="match status" value="1"/>
</dbReference>
<name>A0A6A5XE44_9PLEO</name>
<dbReference type="Proteomes" id="UP000799778">
    <property type="component" value="Unassembled WGS sequence"/>
</dbReference>
<dbReference type="InterPro" id="IPR036236">
    <property type="entry name" value="Znf_C2H2_sf"/>
</dbReference>
<dbReference type="RefSeq" id="XP_033379784.1">
    <property type="nucleotide sequence ID" value="XM_033528993.1"/>
</dbReference>
<sequence>MRSWVCTRCYSVSGSWEELLLHCRLHRCFVVCQGCNFKAGQLWIPNSWEYFWHLQRCHVCAVCEIHFDTPEALDKHILEEHLNECLGCKKIFATCSSLIAHLESGQCTTQSFRAGREAAQHSNRVIINRCAASCRRWQQFIKEEFHGLMITGCHIDSGTGIRPYKCPKCGWDYRHLSGLLKHVEDQVCGQRLDRNPIRALMTYIAHRSLVRVAKQLY</sequence>
<evidence type="ECO:0000259" key="1">
    <source>
        <dbReference type="PROSITE" id="PS00028"/>
    </source>
</evidence>
<dbReference type="AlphaFoldDB" id="A0A6A5XE44"/>
<accession>A0A6A5XE44</accession>
<dbReference type="Pfam" id="PF00096">
    <property type="entry name" value="zf-C2H2"/>
    <property type="match status" value="1"/>
</dbReference>
<gene>
    <name evidence="2" type="ORF">BU24DRAFT_426528</name>
</gene>
<evidence type="ECO:0000313" key="3">
    <source>
        <dbReference type="Proteomes" id="UP000799778"/>
    </source>
</evidence>
<dbReference type="GeneID" id="54286390"/>
<organism evidence="2 3">
    <name type="scientific">Aaosphaeria arxii CBS 175.79</name>
    <dbReference type="NCBI Taxonomy" id="1450172"/>
    <lineage>
        <taxon>Eukaryota</taxon>
        <taxon>Fungi</taxon>
        <taxon>Dikarya</taxon>
        <taxon>Ascomycota</taxon>
        <taxon>Pezizomycotina</taxon>
        <taxon>Dothideomycetes</taxon>
        <taxon>Pleosporomycetidae</taxon>
        <taxon>Pleosporales</taxon>
        <taxon>Pleosporales incertae sedis</taxon>
        <taxon>Aaosphaeria</taxon>
    </lineage>
</organism>
<dbReference type="PROSITE" id="PS00028">
    <property type="entry name" value="ZINC_FINGER_C2H2_1"/>
    <property type="match status" value="1"/>
</dbReference>
<dbReference type="Gene3D" id="3.30.160.60">
    <property type="entry name" value="Classic Zinc Finger"/>
    <property type="match status" value="1"/>
</dbReference>
<keyword evidence="3" id="KW-1185">Reference proteome</keyword>
<dbReference type="InterPro" id="IPR013087">
    <property type="entry name" value="Znf_C2H2_type"/>
</dbReference>
<feature type="domain" description="C2H2-type" evidence="1">
    <location>
        <begin position="60"/>
        <end position="81"/>
    </location>
</feature>
<dbReference type="EMBL" id="ML978074">
    <property type="protein sequence ID" value="KAF2011445.1"/>
    <property type="molecule type" value="Genomic_DNA"/>
</dbReference>